<dbReference type="PANTHER" id="PTHR33337:SF31">
    <property type="entry name" value="DUF636 DOMAIN PROTEIN (AFU_ORTHOLOGUE AFUA_2G12650)"/>
    <property type="match status" value="1"/>
</dbReference>
<organism evidence="6 7">
    <name type="scientific">Pestalotiopsis fici (strain W106-1 / CGMCC3.15140)</name>
    <dbReference type="NCBI Taxonomy" id="1229662"/>
    <lineage>
        <taxon>Eukaryota</taxon>
        <taxon>Fungi</taxon>
        <taxon>Dikarya</taxon>
        <taxon>Ascomycota</taxon>
        <taxon>Pezizomycotina</taxon>
        <taxon>Sordariomycetes</taxon>
        <taxon>Xylariomycetidae</taxon>
        <taxon>Amphisphaeriales</taxon>
        <taxon>Sporocadaceae</taxon>
        <taxon>Pestalotiopsis</taxon>
    </lineage>
</organism>
<dbReference type="HOGENOM" id="CLU_038839_1_0_1"/>
<accession>W3XC52</accession>
<dbReference type="eggNOG" id="ENOG502SH4K">
    <property type="taxonomic scope" value="Eukaryota"/>
</dbReference>
<dbReference type="Gene3D" id="3.90.1590.10">
    <property type="entry name" value="glutathione-dependent formaldehyde- activating enzyme (gfa)"/>
    <property type="match status" value="2"/>
</dbReference>
<evidence type="ECO:0000313" key="6">
    <source>
        <dbReference type="EMBL" id="ETS83630.1"/>
    </source>
</evidence>
<keyword evidence="4" id="KW-0456">Lyase</keyword>
<dbReference type="InParanoid" id="W3XC52"/>
<dbReference type="OrthoDB" id="5422068at2759"/>
<evidence type="ECO:0000256" key="1">
    <source>
        <dbReference type="ARBA" id="ARBA00005495"/>
    </source>
</evidence>
<dbReference type="GeneID" id="19270519"/>
<dbReference type="RefSeq" id="XP_007832278.1">
    <property type="nucleotide sequence ID" value="XM_007834087.1"/>
</dbReference>
<dbReference type="EMBL" id="KI912111">
    <property type="protein sequence ID" value="ETS83630.1"/>
    <property type="molecule type" value="Genomic_DNA"/>
</dbReference>
<comment type="similarity">
    <text evidence="1">Belongs to the Gfa family.</text>
</comment>
<evidence type="ECO:0000256" key="3">
    <source>
        <dbReference type="ARBA" id="ARBA00022833"/>
    </source>
</evidence>
<dbReference type="Proteomes" id="UP000030651">
    <property type="component" value="Unassembled WGS sequence"/>
</dbReference>
<name>W3XC52_PESFW</name>
<dbReference type="GO" id="GO:0046872">
    <property type="term" value="F:metal ion binding"/>
    <property type="evidence" value="ECO:0007669"/>
    <property type="project" value="UniProtKB-KW"/>
</dbReference>
<dbReference type="InterPro" id="IPR006913">
    <property type="entry name" value="CENP-V/GFA"/>
</dbReference>
<feature type="domain" description="CENP-V/GFA" evidence="5">
    <location>
        <begin position="13"/>
        <end position="151"/>
    </location>
</feature>
<evidence type="ECO:0000313" key="7">
    <source>
        <dbReference type="Proteomes" id="UP000030651"/>
    </source>
</evidence>
<dbReference type="AlphaFoldDB" id="W3XC52"/>
<dbReference type="SUPFAM" id="SSF51316">
    <property type="entry name" value="Mss4-like"/>
    <property type="match status" value="2"/>
</dbReference>
<sequence>MPPTEQAPSTVLSRARCYCGSLDYGVSLPREILPLSAYICHCSRCRYIHGAISITHATLPKGSSLKFFEPSSLALCATQYRPQGSKYYHYFCSTCGCHLGGRDEHEDVWYLSIVLFPYDESVFRIDKHCFTASAPGGLHEWLPSIADRPLDIMNPVQDTHNSQAYKSEVGSNGKERLRAQCDCGGISFTIQRPTQEVLEDAYMRGYVSPEDPTKWKAMTDACNDCRLITSTVLSAWAYVPLKLIEPRIGPDLMHGTMKSYISSPGSRRTFCRVCGATTLYWSDTRHTTDDDHVIGIAIGLLRAPEGINAIGWLTWRTAELGWLDAGSEYAKSLYHSLNQGHQDWSIRAFGRLVDFKLPKPDVSTD</sequence>
<dbReference type="GO" id="GO:0016846">
    <property type="term" value="F:carbon-sulfur lyase activity"/>
    <property type="evidence" value="ECO:0007669"/>
    <property type="project" value="InterPro"/>
</dbReference>
<keyword evidence="7" id="KW-1185">Reference proteome</keyword>
<dbReference type="PANTHER" id="PTHR33337">
    <property type="entry name" value="GFA DOMAIN-CONTAINING PROTEIN"/>
    <property type="match status" value="1"/>
</dbReference>
<dbReference type="KEGG" id="pfy:PFICI_05506"/>
<proteinExistence type="inferred from homology"/>
<keyword evidence="2" id="KW-0479">Metal-binding</keyword>
<reference evidence="7" key="1">
    <citation type="journal article" date="2015" name="BMC Genomics">
        <title>Genomic and transcriptomic analysis of the endophytic fungus Pestalotiopsis fici reveals its lifestyle and high potential for synthesis of natural products.</title>
        <authorList>
            <person name="Wang X."/>
            <person name="Zhang X."/>
            <person name="Liu L."/>
            <person name="Xiang M."/>
            <person name="Wang W."/>
            <person name="Sun X."/>
            <person name="Che Y."/>
            <person name="Guo L."/>
            <person name="Liu G."/>
            <person name="Guo L."/>
            <person name="Wang C."/>
            <person name="Yin W.B."/>
            <person name="Stadler M."/>
            <person name="Zhang X."/>
            <person name="Liu X."/>
        </authorList>
    </citation>
    <scope>NUCLEOTIDE SEQUENCE [LARGE SCALE GENOMIC DNA]</scope>
    <source>
        <strain evidence="7">W106-1 / CGMCC3.15140</strain>
    </source>
</reference>
<protein>
    <recommendedName>
        <fullName evidence="5">CENP-V/GFA domain-containing protein</fullName>
    </recommendedName>
</protein>
<evidence type="ECO:0000256" key="2">
    <source>
        <dbReference type="ARBA" id="ARBA00022723"/>
    </source>
</evidence>
<gene>
    <name evidence="6" type="ORF">PFICI_05506</name>
</gene>
<dbReference type="Pfam" id="PF04828">
    <property type="entry name" value="GFA"/>
    <property type="match status" value="1"/>
</dbReference>
<dbReference type="PROSITE" id="PS51891">
    <property type="entry name" value="CENP_V_GFA"/>
    <property type="match status" value="1"/>
</dbReference>
<evidence type="ECO:0000256" key="4">
    <source>
        <dbReference type="ARBA" id="ARBA00023239"/>
    </source>
</evidence>
<keyword evidence="3" id="KW-0862">Zinc</keyword>
<dbReference type="InterPro" id="IPR011057">
    <property type="entry name" value="Mss4-like_sf"/>
</dbReference>
<evidence type="ECO:0000259" key="5">
    <source>
        <dbReference type="PROSITE" id="PS51891"/>
    </source>
</evidence>